<evidence type="ECO:0000256" key="2">
    <source>
        <dbReference type="ARBA" id="ARBA00022777"/>
    </source>
</evidence>
<dbReference type="EMBL" id="JSAM01000051">
    <property type="protein sequence ID" value="KIA77966.1"/>
    <property type="molecule type" value="Genomic_DNA"/>
</dbReference>
<dbReference type="GO" id="GO:0005829">
    <property type="term" value="C:cytosol"/>
    <property type="evidence" value="ECO:0007669"/>
    <property type="project" value="TreeGrafter"/>
</dbReference>
<proteinExistence type="predicted"/>
<dbReference type="Gene3D" id="3.40.1190.20">
    <property type="match status" value="1"/>
</dbReference>
<accession>A0A0C1C341</accession>
<dbReference type="PANTHER" id="PTHR46969">
    <property type="entry name" value="BIFUNCTIONAL PROTEIN HLDE"/>
    <property type="match status" value="1"/>
</dbReference>
<dbReference type="AlphaFoldDB" id="A0A0C1C341"/>
<dbReference type="PANTHER" id="PTHR46969:SF1">
    <property type="entry name" value="BIFUNCTIONAL PROTEIN HLDE"/>
    <property type="match status" value="1"/>
</dbReference>
<keyword evidence="2" id="KW-0418">Kinase</keyword>
<evidence type="ECO:0000313" key="4">
    <source>
        <dbReference type="EMBL" id="KIA77966.1"/>
    </source>
</evidence>
<sequence length="467" mass="51238">MGCFRRSSKMYSSRRICKRLCSKLFASGEKMVRLTGSISQLSNQKVMVIGDFLLDTYTIGKARRISPEAPVAVIQVEREEHRPGGAGNVVLNLLSLGAHVIAVGRIGEDLSGKLLAETLQDEGISTAGLMIQAGYPTPVKNRVIAENQQIVRVDHERILPIPEMLEQQVIEKLSSLLEDVKVVAISDYGKGFLSPTLLSGLMAETKKRGIPVITDPKGIDFTKYQGSTVIKPNLKEAYEAVNLPFETSLDEVAKRVLKLTQAEVLMITRSECGISLFYPNGKRDDFPVAVREVKDVTGAGDTVLAILACSVASGLSLGEAAQLSNVAAGIAIERFGCTRVTISDLAHRLLELDVDNKVFNENHFFALQEVLRGKFLAIIGLSSKDGFSAALFDAIQQLRQRENWNVLVNVLDREPLPAFIQMLASLHTIDFISQQDNMEKLTSIMQPNEVYLAASNGLQKIEPIVIF</sequence>
<dbReference type="GO" id="GO:0033786">
    <property type="term" value="F:heptose-1-phosphate adenylyltransferase activity"/>
    <property type="evidence" value="ECO:0007669"/>
    <property type="project" value="TreeGrafter"/>
</dbReference>
<dbReference type="EC" id="2.7.1.-" evidence="4"/>
<dbReference type="Proteomes" id="UP000031307">
    <property type="component" value="Unassembled WGS sequence"/>
</dbReference>
<dbReference type="InterPro" id="IPR029056">
    <property type="entry name" value="Ribokinase-like"/>
</dbReference>
<evidence type="ECO:0000259" key="3">
    <source>
        <dbReference type="Pfam" id="PF00294"/>
    </source>
</evidence>
<feature type="domain" description="Carbohydrate kinase PfkB" evidence="3">
    <location>
        <begin position="44"/>
        <end position="339"/>
    </location>
</feature>
<reference evidence="4 5" key="1">
    <citation type="journal article" date="2014" name="Mol. Biol. Evol.">
        <title>Massive expansion of Ubiquitination-related gene families within the Chlamydiae.</title>
        <authorList>
            <person name="Domman D."/>
            <person name="Collingro A."/>
            <person name="Lagkouvardos I."/>
            <person name="Gehre L."/>
            <person name="Weinmaier T."/>
            <person name="Rattei T."/>
            <person name="Subtil A."/>
            <person name="Horn M."/>
        </authorList>
    </citation>
    <scope>NUCLEOTIDE SEQUENCE [LARGE SCALE GENOMIC DNA]</scope>
    <source>
        <strain evidence="4 5">OEW1</strain>
    </source>
</reference>
<dbReference type="GO" id="GO:0016773">
    <property type="term" value="F:phosphotransferase activity, alcohol group as acceptor"/>
    <property type="evidence" value="ECO:0007669"/>
    <property type="project" value="InterPro"/>
</dbReference>
<protein>
    <submittedName>
        <fullName evidence="4">Bifunctional protein HldE</fullName>
        <ecNumber evidence="4">2.7.1.-</ecNumber>
        <ecNumber evidence="4">2.7.7.-</ecNumber>
    </submittedName>
</protein>
<dbReference type="EC" id="2.7.7.-" evidence="4"/>
<name>A0A0C1C341_9BACT</name>
<comment type="caution">
    <text evidence="4">The sequence shown here is derived from an EMBL/GenBank/DDBJ whole genome shotgun (WGS) entry which is preliminary data.</text>
</comment>
<dbReference type="SUPFAM" id="SSF53613">
    <property type="entry name" value="Ribokinase-like"/>
    <property type="match status" value="1"/>
</dbReference>
<dbReference type="GO" id="GO:0033785">
    <property type="term" value="F:heptose 7-phosphate kinase activity"/>
    <property type="evidence" value="ECO:0007669"/>
    <property type="project" value="TreeGrafter"/>
</dbReference>
<keyword evidence="1 4" id="KW-0808">Transferase</keyword>
<dbReference type="Pfam" id="PF00294">
    <property type="entry name" value="PfkB"/>
    <property type="match status" value="1"/>
</dbReference>
<dbReference type="PATRIC" id="fig|83552.4.peg.860"/>
<dbReference type="InterPro" id="IPR011611">
    <property type="entry name" value="PfkB_dom"/>
</dbReference>
<evidence type="ECO:0000256" key="1">
    <source>
        <dbReference type="ARBA" id="ARBA00022679"/>
    </source>
</evidence>
<dbReference type="InterPro" id="IPR011913">
    <property type="entry name" value="RfaE_dom_I"/>
</dbReference>
<evidence type="ECO:0000313" key="5">
    <source>
        <dbReference type="Proteomes" id="UP000031307"/>
    </source>
</evidence>
<keyword evidence="4" id="KW-0548">Nucleotidyltransferase</keyword>
<dbReference type="CDD" id="cd01172">
    <property type="entry name" value="RfaE_like"/>
    <property type="match status" value="1"/>
</dbReference>
<organism evidence="4 5">
    <name type="scientific">Parachlamydia acanthamoebae</name>
    <dbReference type="NCBI Taxonomy" id="83552"/>
    <lineage>
        <taxon>Bacteria</taxon>
        <taxon>Pseudomonadati</taxon>
        <taxon>Chlamydiota</taxon>
        <taxon>Chlamydiia</taxon>
        <taxon>Parachlamydiales</taxon>
        <taxon>Parachlamydiaceae</taxon>
        <taxon>Parachlamydia</taxon>
    </lineage>
</organism>
<gene>
    <name evidence="4" type="primary">hldE</name>
    <name evidence="4" type="ORF">DB43_FG00250</name>
</gene>